<name>A0A2H1VYZ2_SPOFR</name>
<dbReference type="EMBL" id="ODYU01005156">
    <property type="protein sequence ID" value="SOQ45742.1"/>
    <property type="molecule type" value="Genomic_DNA"/>
</dbReference>
<keyword evidence="1" id="KW-0472">Membrane</keyword>
<proteinExistence type="predicted"/>
<protein>
    <submittedName>
        <fullName evidence="2">SFRICE_006960</fullName>
    </submittedName>
</protein>
<evidence type="ECO:0000256" key="1">
    <source>
        <dbReference type="SAM" id="Phobius"/>
    </source>
</evidence>
<keyword evidence="1" id="KW-0812">Transmembrane</keyword>
<reference evidence="2" key="1">
    <citation type="submission" date="2016-07" db="EMBL/GenBank/DDBJ databases">
        <authorList>
            <person name="Bretaudeau A."/>
        </authorList>
    </citation>
    <scope>NUCLEOTIDE SEQUENCE</scope>
    <source>
        <strain evidence="2">Rice</strain>
        <tissue evidence="2">Whole body</tissue>
    </source>
</reference>
<feature type="transmembrane region" description="Helical" evidence="1">
    <location>
        <begin position="77"/>
        <end position="96"/>
    </location>
</feature>
<accession>A0A2H1VYZ2</accession>
<gene>
    <name evidence="2" type="ORF">SFRICE_006960</name>
</gene>
<keyword evidence="1" id="KW-1133">Transmembrane helix</keyword>
<dbReference type="AlphaFoldDB" id="A0A2H1VYZ2"/>
<evidence type="ECO:0000313" key="2">
    <source>
        <dbReference type="EMBL" id="SOQ45742.1"/>
    </source>
</evidence>
<sequence>MHMTPRPETTICESHKELFRAGIEPATRCTATSYQPCSQTLGASPKAGGKEMKIKNLKYNNLSKDNKLSCNVIKFTIFNYTYLLISTLSMSLLYAFGALTEMELKT</sequence>
<organism evidence="2">
    <name type="scientific">Spodoptera frugiperda</name>
    <name type="common">Fall armyworm</name>
    <dbReference type="NCBI Taxonomy" id="7108"/>
    <lineage>
        <taxon>Eukaryota</taxon>
        <taxon>Metazoa</taxon>
        <taxon>Ecdysozoa</taxon>
        <taxon>Arthropoda</taxon>
        <taxon>Hexapoda</taxon>
        <taxon>Insecta</taxon>
        <taxon>Pterygota</taxon>
        <taxon>Neoptera</taxon>
        <taxon>Endopterygota</taxon>
        <taxon>Lepidoptera</taxon>
        <taxon>Glossata</taxon>
        <taxon>Ditrysia</taxon>
        <taxon>Noctuoidea</taxon>
        <taxon>Noctuidae</taxon>
        <taxon>Amphipyrinae</taxon>
        <taxon>Spodoptera</taxon>
    </lineage>
</organism>